<dbReference type="AlphaFoldDB" id="A0A939EX37"/>
<reference evidence="1" key="1">
    <citation type="submission" date="2021-03" db="EMBL/GenBank/DDBJ databases">
        <authorList>
            <person name="Kim M.K."/>
        </authorList>
    </citation>
    <scope>NUCLEOTIDE SEQUENCE</scope>
    <source>
        <strain evidence="1">BT186</strain>
    </source>
</reference>
<comment type="caution">
    <text evidence="1">The sequence shown here is derived from an EMBL/GenBank/DDBJ whole genome shotgun (WGS) entry which is preliminary data.</text>
</comment>
<dbReference type="EMBL" id="JAFLQZ010000006">
    <property type="protein sequence ID" value="MBO0358641.1"/>
    <property type="molecule type" value="Genomic_DNA"/>
</dbReference>
<gene>
    <name evidence="1" type="ORF">J0X19_11850</name>
</gene>
<keyword evidence="2" id="KW-1185">Reference proteome</keyword>
<proteinExistence type="predicted"/>
<name>A0A939EX37_9BACT</name>
<dbReference type="Proteomes" id="UP000664144">
    <property type="component" value="Unassembled WGS sequence"/>
</dbReference>
<accession>A0A939EX37</accession>
<sequence length="142" mass="16172">MTEAEKILKMIETVAPDDVAMLDEIDCRVRCYVMGWGYGAIHLNDYWNSQQQDPAYHAENYPHYTRSRDALKAIRPKGWWFSVSGYGQTFHAVATWSGNPEDVVLTSARTFGSGKANKTEELAELHVIIQATERDRAHNQKP</sequence>
<organism evidence="1 2">
    <name type="scientific">Hymenobacter telluris</name>
    <dbReference type="NCBI Taxonomy" id="2816474"/>
    <lineage>
        <taxon>Bacteria</taxon>
        <taxon>Pseudomonadati</taxon>
        <taxon>Bacteroidota</taxon>
        <taxon>Cytophagia</taxon>
        <taxon>Cytophagales</taxon>
        <taxon>Hymenobacteraceae</taxon>
        <taxon>Hymenobacter</taxon>
    </lineage>
</organism>
<dbReference type="RefSeq" id="WP_206984567.1">
    <property type="nucleotide sequence ID" value="NZ_JAFLQZ010000006.1"/>
</dbReference>
<evidence type="ECO:0000313" key="1">
    <source>
        <dbReference type="EMBL" id="MBO0358641.1"/>
    </source>
</evidence>
<evidence type="ECO:0000313" key="2">
    <source>
        <dbReference type="Proteomes" id="UP000664144"/>
    </source>
</evidence>
<protein>
    <submittedName>
        <fullName evidence="1">Uncharacterized protein</fullName>
    </submittedName>
</protein>